<feature type="compositionally biased region" description="Basic residues" evidence="1">
    <location>
        <begin position="32"/>
        <end position="51"/>
    </location>
</feature>
<keyword evidence="3" id="KW-1185">Reference proteome</keyword>
<feature type="region of interest" description="Disordered" evidence="1">
    <location>
        <begin position="199"/>
        <end position="229"/>
    </location>
</feature>
<dbReference type="AlphaFoldDB" id="A0A8H7D4A0"/>
<evidence type="ECO:0000313" key="2">
    <source>
        <dbReference type="EMBL" id="KAF7358842.1"/>
    </source>
</evidence>
<feature type="region of interest" description="Disordered" evidence="1">
    <location>
        <begin position="32"/>
        <end position="64"/>
    </location>
</feature>
<dbReference type="EMBL" id="JACAZH010000009">
    <property type="protein sequence ID" value="KAF7358842.1"/>
    <property type="molecule type" value="Genomic_DNA"/>
</dbReference>
<comment type="caution">
    <text evidence="2">The sequence shown here is derived from an EMBL/GenBank/DDBJ whole genome shotgun (WGS) entry which is preliminary data.</text>
</comment>
<protein>
    <submittedName>
        <fullName evidence="2">Uncharacterized protein</fullName>
    </submittedName>
</protein>
<name>A0A8H7D4A0_9AGAR</name>
<dbReference type="Proteomes" id="UP000623467">
    <property type="component" value="Unassembled WGS sequence"/>
</dbReference>
<dbReference type="OrthoDB" id="3025143at2759"/>
<dbReference type="Gene3D" id="3.60.130.30">
    <property type="match status" value="1"/>
</dbReference>
<proteinExistence type="predicted"/>
<organism evidence="2 3">
    <name type="scientific">Mycena sanguinolenta</name>
    <dbReference type="NCBI Taxonomy" id="230812"/>
    <lineage>
        <taxon>Eukaryota</taxon>
        <taxon>Fungi</taxon>
        <taxon>Dikarya</taxon>
        <taxon>Basidiomycota</taxon>
        <taxon>Agaricomycotina</taxon>
        <taxon>Agaricomycetes</taxon>
        <taxon>Agaricomycetidae</taxon>
        <taxon>Agaricales</taxon>
        <taxon>Marasmiineae</taxon>
        <taxon>Mycenaceae</taxon>
        <taxon>Mycena</taxon>
    </lineage>
</organism>
<evidence type="ECO:0000256" key="1">
    <source>
        <dbReference type="SAM" id="MobiDB-lite"/>
    </source>
</evidence>
<feature type="region of interest" description="Disordered" evidence="1">
    <location>
        <begin position="102"/>
        <end position="122"/>
    </location>
</feature>
<accession>A0A8H7D4A0</accession>
<reference evidence="2" key="1">
    <citation type="submission" date="2020-05" db="EMBL/GenBank/DDBJ databases">
        <title>Mycena genomes resolve the evolution of fungal bioluminescence.</title>
        <authorList>
            <person name="Tsai I.J."/>
        </authorList>
    </citation>
    <scope>NUCLEOTIDE SEQUENCE</scope>
    <source>
        <strain evidence="2">160909Yilan</strain>
    </source>
</reference>
<gene>
    <name evidence="2" type="ORF">MSAN_01224100</name>
</gene>
<sequence length="432" mass="48258">MSLPMSLFPPHETAPHLLLRVHSPLCHPARLRKPRHCHSNHFGSKRRKRQKRERESAGSSDPALKTIHFTRHEAAKANVLKVNVETSQLPRTKKGWIGKLQAQDGSEAPDVGPQTDPLPTGLGPHSYTQEDIDRLTGETGFSYVCWLGEITIPVIDSHKTVFALLGGMPQDLVGWKVATDGAADMMSRLSADGHFTDEDAHHRRAHPETPYPSVSRGVSHGGGQTQPGELCNHPANVKITDEMMAHIFFRRIVGFTNCLARVFAPILCVFFASQMARLAAWNPRLNWPFAGSIFAACTFNFGPRASTCPHLDFGNLAWGWCAITALGQFDADRGGHLILWDLKLVIRFPAGSTIFIPSAILRHSNIPVQPHERRFSFTQYSAGGLFRWIRNGFQTDESFEQTATDLEKQQRAEDESTRWEDGLSMFSKLRDL</sequence>
<evidence type="ECO:0000313" key="3">
    <source>
        <dbReference type="Proteomes" id="UP000623467"/>
    </source>
</evidence>